<gene>
    <name evidence="3" type="ORF">M0811_00858</name>
</gene>
<evidence type="ECO:0000313" key="4">
    <source>
        <dbReference type="Proteomes" id="UP001149090"/>
    </source>
</evidence>
<dbReference type="PROSITE" id="PS50235">
    <property type="entry name" value="USP_3"/>
    <property type="match status" value="1"/>
</dbReference>
<accession>A0A9Q0RBL9</accession>
<feature type="compositionally biased region" description="Basic residues" evidence="1">
    <location>
        <begin position="1"/>
        <end position="39"/>
    </location>
</feature>
<feature type="compositionally biased region" description="Basic and acidic residues" evidence="1">
    <location>
        <begin position="79"/>
        <end position="90"/>
    </location>
</feature>
<dbReference type="InterPro" id="IPR038765">
    <property type="entry name" value="Papain-like_cys_pep_sf"/>
</dbReference>
<organism evidence="3 4">
    <name type="scientific">Anaeramoeba ignava</name>
    <name type="common">Anaerobic marine amoeba</name>
    <dbReference type="NCBI Taxonomy" id="1746090"/>
    <lineage>
        <taxon>Eukaryota</taxon>
        <taxon>Metamonada</taxon>
        <taxon>Anaeramoebidae</taxon>
        <taxon>Anaeramoeba</taxon>
    </lineage>
</organism>
<comment type="caution">
    <text evidence="3">The sequence shown here is derived from an EMBL/GenBank/DDBJ whole genome shotgun (WGS) entry which is preliminary data.</text>
</comment>
<dbReference type="Proteomes" id="UP001149090">
    <property type="component" value="Unassembled WGS sequence"/>
</dbReference>
<dbReference type="EMBL" id="JAPDFW010000070">
    <property type="protein sequence ID" value="KAJ5074229.1"/>
    <property type="molecule type" value="Genomic_DNA"/>
</dbReference>
<sequence>MQSKKSTKKSTKKSSKKSTKNKHKKSKKKEKKDKKAQKKEKKEISSKESDIQEQESDIQESGQESEKGLKSNENYSNSKNEKKSQKKEEEYSTNLDTKFTKIFSQNTKLKYDFELCSVFQPDFFDSIFDSTTKIHQHKKRIKPTKSLDSNTQSELNEISNDVVNSNKTENETPHKVKKPKDLIIDTSPSITPNSTRRITDLQSPSTPITPQSLYPKIIENNESGGLQNLGNTCYFNSVLQCLLNIPQLKQFFLKQKIPSKYPISFSFRNLMINYWKSKESSLEPLNELYKKIINRTSQFKVQRQEDAHEFLVYLLEKLDDELKVYNKEKNPQNKKQSTKIQDLFQGEIESTIKSQECTHQSTKTEVVYTFELPIQGKKLENTKEIAVLFVREPYKDSKVQIKLNDFPEFKKEIAEKTKLDPQLIYLYSEENSRFVKKIETTKELYNEVNRHIYAIEIEPQIQFGETNAIDSFPDNFPVEQTHIIGKSKTSKFEYVGYPFLIQLREGLFNKNKIFELVTLHASRITEKFRYNPNDVSKQTKALCKKYNFDLNEIKYFKLFLINSNVNEIEIFPTSENVKIEQTTKFRILWNPIISTSLPFFKMTYFQNLRLHNVVNKTTLKNCLDGYTTEEELNYENKWYCEICKKHVMAKKQISIKKFPKFSIFQLKRFDANGKFNTEVDYGDIIVLNSTGIQKPYYFFAAINHQSSSVSYGHYTSVVHIRESLWYHFDDNVSKKLDENKKSLSEVYLLFYTPEGIL</sequence>
<dbReference type="OMA" id="ANGKFNT"/>
<feature type="region of interest" description="Disordered" evidence="1">
    <location>
        <begin position="1"/>
        <end position="91"/>
    </location>
</feature>
<feature type="domain" description="USP" evidence="2">
    <location>
        <begin position="224"/>
        <end position="754"/>
    </location>
</feature>
<dbReference type="GO" id="GO:0004843">
    <property type="term" value="F:cysteine-type deubiquitinase activity"/>
    <property type="evidence" value="ECO:0007669"/>
    <property type="project" value="InterPro"/>
</dbReference>
<evidence type="ECO:0000259" key="2">
    <source>
        <dbReference type="PROSITE" id="PS50235"/>
    </source>
</evidence>
<evidence type="ECO:0000313" key="3">
    <source>
        <dbReference type="EMBL" id="KAJ5074229.1"/>
    </source>
</evidence>
<dbReference type="SUPFAM" id="SSF54001">
    <property type="entry name" value="Cysteine proteinases"/>
    <property type="match status" value="1"/>
</dbReference>
<dbReference type="Gene3D" id="3.90.70.10">
    <property type="entry name" value="Cysteine proteinases"/>
    <property type="match status" value="2"/>
</dbReference>
<feature type="compositionally biased region" description="Basic and acidic residues" evidence="1">
    <location>
        <begin position="40"/>
        <end position="50"/>
    </location>
</feature>
<keyword evidence="4" id="KW-1185">Reference proteome</keyword>
<dbReference type="GO" id="GO:0016579">
    <property type="term" value="P:protein deubiquitination"/>
    <property type="evidence" value="ECO:0007669"/>
    <property type="project" value="InterPro"/>
</dbReference>
<dbReference type="OrthoDB" id="292964at2759"/>
<protein>
    <submittedName>
        <fullName evidence="3">Ubiquitin carboxyl-terminal hydrolase</fullName>
    </submittedName>
</protein>
<dbReference type="AlphaFoldDB" id="A0A9Q0RBL9"/>
<feature type="compositionally biased region" description="Polar residues" evidence="1">
    <location>
        <begin position="186"/>
        <end position="206"/>
    </location>
</feature>
<name>A0A9Q0RBL9_ANAIG</name>
<keyword evidence="3" id="KW-0378">Hydrolase</keyword>
<dbReference type="InterPro" id="IPR001394">
    <property type="entry name" value="Peptidase_C19_UCH"/>
</dbReference>
<proteinExistence type="predicted"/>
<dbReference type="InterPro" id="IPR018200">
    <property type="entry name" value="USP_CS"/>
</dbReference>
<dbReference type="Pfam" id="PF00443">
    <property type="entry name" value="UCH"/>
    <property type="match status" value="1"/>
</dbReference>
<dbReference type="InterPro" id="IPR050185">
    <property type="entry name" value="Ub_carboxyl-term_hydrolase"/>
</dbReference>
<reference evidence="3" key="1">
    <citation type="submission" date="2022-10" db="EMBL/GenBank/DDBJ databases">
        <title>Novel sulphate-reducing endosymbionts in the free-living metamonad Anaeramoeba.</title>
        <authorList>
            <person name="Jerlstrom-Hultqvist J."/>
            <person name="Cepicka I."/>
            <person name="Gallot-Lavallee L."/>
            <person name="Salas-Leiva D."/>
            <person name="Curtis B.A."/>
            <person name="Zahonova K."/>
            <person name="Pipaliya S."/>
            <person name="Dacks J."/>
            <person name="Roger A.J."/>
        </authorList>
    </citation>
    <scope>NUCLEOTIDE SEQUENCE</scope>
    <source>
        <strain evidence="3">BMAN</strain>
    </source>
</reference>
<dbReference type="PROSITE" id="PS00972">
    <property type="entry name" value="USP_1"/>
    <property type="match status" value="1"/>
</dbReference>
<dbReference type="PANTHER" id="PTHR21646">
    <property type="entry name" value="UBIQUITIN CARBOXYL-TERMINAL HYDROLASE"/>
    <property type="match status" value="1"/>
</dbReference>
<dbReference type="InterPro" id="IPR028889">
    <property type="entry name" value="USP"/>
</dbReference>
<feature type="region of interest" description="Disordered" evidence="1">
    <location>
        <begin position="184"/>
        <end position="206"/>
    </location>
</feature>
<evidence type="ECO:0000256" key="1">
    <source>
        <dbReference type="SAM" id="MobiDB-lite"/>
    </source>
</evidence>